<dbReference type="EMBL" id="JAENHM010000025">
    <property type="protein sequence ID" value="MBK1837198.1"/>
    <property type="molecule type" value="Genomic_DNA"/>
</dbReference>
<feature type="domain" description="HTH lysR-type" evidence="5">
    <location>
        <begin position="1"/>
        <end position="58"/>
    </location>
</feature>
<keyword evidence="2" id="KW-0805">Transcription regulation</keyword>
<keyword evidence="3" id="KW-0238">DNA-binding</keyword>
<dbReference type="SUPFAM" id="SSF53850">
    <property type="entry name" value="Periplasmic binding protein-like II"/>
    <property type="match status" value="1"/>
</dbReference>
<dbReference type="Proteomes" id="UP000652760">
    <property type="component" value="Unassembled WGS sequence"/>
</dbReference>
<dbReference type="Pfam" id="PF03466">
    <property type="entry name" value="LysR_substrate"/>
    <property type="match status" value="1"/>
</dbReference>
<name>A0ABS1F1A1_9PROT</name>
<evidence type="ECO:0000256" key="3">
    <source>
        <dbReference type="ARBA" id="ARBA00023125"/>
    </source>
</evidence>
<comment type="similarity">
    <text evidence="1">Belongs to the LysR transcriptional regulatory family.</text>
</comment>
<dbReference type="PANTHER" id="PTHR30346:SF28">
    <property type="entry name" value="HTH-TYPE TRANSCRIPTIONAL REGULATOR CYNR"/>
    <property type="match status" value="1"/>
</dbReference>
<dbReference type="InterPro" id="IPR005119">
    <property type="entry name" value="LysR_subst-bd"/>
</dbReference>
<evidence type="ECO:0000313" key="6">
    <source>
        <dbReference type="EMBL" id="MBK1837198.1"/>
    </source>
</evidence>
<comment type="caution">
    <text evidence="6">The sequence shown here is derived from an EMBL/GenBank/DDBJ whole genome shotgun (WGS) entry which is preliminary data.</text>
</comment>
<proteinExistence type="inferred from homology"/>
<sequence length="300" mass="33679">MELRHLRYFTALAERLNFTHAAEKVHVTQSTLSHQIKQLEEEVGHRLFDRVGKRVVMTEAGETLLPAVTKALHEIDEGIRTLKGSARQLSGMVRIGATHTFNISLIPACLATFLTNNPSVRVTVEELSAAEIEERIEGDTLDIGIAYRPLDLRDLWFEPLYNEEMVLAVGPEHPFAHRKRIRVVELHRQSLVLLPREFSTRQMLDGCLQSVGAEPVVVAETNTIAAMLSLVRRMEIAAIVSEQAVSEMRDLCIVALESPTPMRTPGILWKREGERAAAVRSFAAIVRRAVSNAKLKRPRE</sequence>
<protein>
    <submittedName>
        <fullName evidence="6">LysR family transcriptional regulator</fullName>
    </submittedName>
</protein>
<evidence type="ECO:0000256" key="2">
    <source>
        <dbReference type="ARBA" id="ARBA00023015"/>
    </source>
</evidence>
<evidence type="ECO:0000256" key="1">
    <source>
        <dbReference type="ARBA" id="ARBA00009437"/>
    </source>
</evidence>
<accession>A0ABS1F1A1</accession>
<dbReference type="InterPro" id="IPR036388">
    <property type="entry name" value="WH-like_DNA-bd_sf"/>
</dbReference>
<evidence type="ECO:0000256" key="4">
    <source>
        <dbReference type="ARBA" id="ARBA00023163"/>
    </source>
</evidence>
<keyword evidence="7" id="KW-1185">Reference proteome</keyword>
<dbReference type="RefSeq" id="WP_200191539.1">
    <property type="nucleotide sequence ID" value="NZ_JAENHM010000025.1"/>
</dbReference>
<dbReference type="Gene3D" id="1.10.10.10">
    <property type="entry name" value="Winged helix-like DNA-binding domain superfamily/Winged helix DNA-binding domain"/>
    <property type="match status" value="1"/>
</dbReference>
<dbReference type="PROSITE" id="PS50931">
    <property type="entry name" value="HTH_LYSR"/>
    <property type="match status" value="1"/>
</dbReference>
<reference evidence="7" key="1">
    <citation type="submission" date="2021-01" db="EMBL/GenBank/DDBJ databases">
        <title>Genome public.</title>
        <authorList>
            <person name="Liu C."/>
            <person name="Sun Q."/>
        </authorList>
    </citation>
    <scope>NUCLEOTIDE SEQUENCE [LARGE SCALE GENOMIC DNA]</scope>
    <source>
        <strain evidence="7">YIM B02556</strain>
    </source>
</reference>
<dbReference type="InterPro" id="IPR036390">
    <property type="entry name" value="WH_DNA-bd_sf"/>
</dbReference>
<dbReference type="PANTHER" id="PTHR30346">
    <property type="entry name" value="TRANSCRIPTIONAL DUAL REGULATOR HCAR-RELATED"/>
    <property type="match status" value="1"/>
</dbReference>
<gene>
    <name evidence="6" type="ORF">JHL17_07215</name>
</gene>
<dbReference type="PRINTS" id="PR00039">
    <property type="entry name" value="HTHLYSR"/>
</dbReference>
<evidence type="ECO:0000313" key="7">
    <source>
        <dbReference type="Proteomes" id="UP000652760"/>
    </source>
</evidence>
<evidence type="ECO:0000259" key="5">
    <source>
        <dbReference type="PROSITE" id="PS50931"/>
    </source>
</evidence>
<dbReference type="InterPro" id="IPR000847">
    <property type="entry name" value="LysR_HTH_N"/>
</dbReference>
<dbReference type="Pfam" id="PF00126">
    <property type="entry name" value="HTH_1"/>
    <property type="match status" value="1"/>
</dbReference>
<organism evidence="6 7">
    <name type="scientific">Azospirillum endophyticum</name>
    <dbReference type="NCBI Taxonomy" id="2800326"/>
    <lineage>
        <taxon>Bacteria</taxon>
        <taxon>Pseudomonadati</taxon>
        <taxon>Pseudomonadota</taxon>
        <taxon>Alphaproteobacteria</taxon>
        <taxon>Rhodospirillales</taxon>
        <taxon>Azospirillaceae</taxon>
        <taxon>Azospirillum</taxon>
    </lineage>
</organism>
<keyword evidence="4" id="KW-0804">Transcription</keyword>
<dbReference type="SUPFAM" id="SSF46785">
    <property type="entry name" value="Winged helix' DNA-binding domain"/>
    <property type="match status" value="1"/>
</dbReference>
<dbReference type="Gene3D" id="3.40.190.290">
    <property type="match status" value="1"/>
</dbReference>